<dbReference type="InterPro" id="IPR051692">
    <property type="entry name" value="OMP-like"/>
</dbReference>
<dbReference type="InterPro" id="IPR011250">
    <property type="entry name" value="OMP/PagP_B-barrel"/>
</dbReference>
<evidence type="ECO:0000313" key="7">
    <source>
        <dbReference type="EMBL" id="EJF74795.1"/>
    </source>
</evidence>
<dbReference type="Pfam" id="PF13505">
    <property type="entry name" value="OMP_b-brl"/>
    <property type="match status" value="1"/>
</dbReference>
<evidence type="ECO:0000256" key="4">
    <source>
        <dbReference type="ARBA" id="ARBA00023237"/>
    </source>
</evidence>
<name>J1IUG1_9HYPH</name>
<organism evidence="7 8">
    <name type="scientific">Bartonella birtlesii LL-WM9</name>
    <dbReference type="NCBI Taxonomy" id="1094552"/>
    <lineage>
        <taxon>Bacteria</taxon>
        <taxon>Pseudomonadati</taxon>
        <taxon>Pseudomonadota</taxon>
        <taxon>Alphaproteobacteria</taxon>
        <taxon>Hyphomicrobiales</taxon>
        <taxon>Bartonellaceae</taxon>
        <taxon>Bartonella</taxon>
    </lineage>
</organism>
<comment type="similarity">
    <text evidence="5">Belongs to the Omp25/RopB family.</text>
</comment>
<gene>
    <name evidence="7" type="ORF">ME7_01389</name>
</gene>
<dbReference type="InterPro" id="IPR027385">
    <property type="entry name" value="Beta-barrel_OMP"/>
</dbReference>
<evidence type="ECO:0000256" key="1">
    <source>
        <dbReference type="ARBA" id="ARBA00004442"/>
    </source>
</evidence>
<dbReference type="PANTHER" id="PTHR34001:SF3">
    <property type="entry name" value="BLL7405 PROTEIN"/>
    <property type="match status" value="1"/>
</dbReference>
<dbReference type="PANTHER" id="PTHR34001">
    <property type="entry name" value="BLL7405 PROTEIN"/>
    <property type="match status" value="1"/>
</dbReference>
<accession>J1IUG1</accession>
<protein>
    <recommendedName>
        <fullName evidence="6">Outer membrane protein beta-barrel domain-containing protein</fullName>
    </recommendedName>
</protein>
<dbReference type="PATRIC" id="fig|1094552.3.peg.1554"/>
<dbReference type="SUPFAM" id="SSF56925">
    <property type="entry name" value="OMPA-like"/>
    <property type="match status" value="1"/>
</dbReference>
<evidence type="ECO:0000256" key="5">
    <source>
        <dbReference type="ARBA" id="ARBA00038306"/>
    </source>
</evidence>
<evidence type="ECO:0000259" key="6">
    <source>
        <dbReference type="Pfam" id="PF13505"/>
    </source>
</evidence>
<dbReference type="Proteomes" id="UP000008748">
    <property type="component" value="Unassembled WGS sequence"/>
</dbReference>
<dbReference type="AlphaFoldDB" id="J1IUG1"/>
<keyword evidence="8" id="KW-1185">Reference proteome</keyword>
<comment type="caution">
    <text evidence="7">The sequence shown here is derived from an EMBL/GenBank/DDBJ whole genome shotgun (WGS) entry which is preliminary data.</text>
</comment>
<keyword evidence="2" id="KW-0732">Signal</keyword>
<feature type="domain" description="Outer membrane protein beta-barrel" evidence="6">
    <location>
        <begin position="71"/>
        <end position="296"/>
    </location>
</feature>
<keyword evidence="3" id="KW-0472">Membrane</keyword>
<keyword evidence="4" id="KW-0998">Cell outer membrane</keyword>
<evidence type="ECO:0000313" key="8">
    <source>
        <dbReference type="Proteomes" id="UP000008748"/>
    </source>
</evidence>
<comment type="subcellular location">
    <subcellularLocation>
        <location evidence="1">Cell outer membrane</location>
    </subcellularLocation>
</comment>
<dbReference type="HOGENOM" id="CLU_037100_4_2_5"/>
<reference evidence="7 8" key="1">
    <citation type="submission" date="2012-03" db="EMBL/GenBank/DDBJ databases">
        <title>The Genome Sequence of Bartonella birtlesii LL-WM9.</title>
        <authorList>
            <consortium name="The Broad Institute Genome Sequencing Platform"/>
            <consortium name="The Broad Institute Genome Sequencing Center for Infectious Disease"/>
            <person name="Feldgarden M."/>
            <person name="Kirby J."/>
            <person name="Kosoy M."/>
            <person name="Birtles R."/>
            <person name="Probert W.S."/>
            <person name="Chiaraviglio L."/>
            <person name="Young S.K."/>
            <person name="Zeng Q."/>
            <person name="Gargeya S."/>
            <person name="Fitzgerald M."/>
            <person name="Haas B."/>
            <person name="Abouelleil A."/>
            <person name="Alvarado L."/>
            <person name="Arachchi H.M."/>
            <person name="Berlin A."/>
            <person name="Chapman S.B."/>
            <person name="Gearin G."/>
            <person name="Goldberg J."/>
            <person name="Griggs A."/>
            <person name="Gujja S."/>
            <person name="Hansen M."/>
            <person name="Heiman D."/>
            <person name="Howarth C."/>
            <person name="Larimer J."/>
            <person name="Lui A."/>
            <person name="MacDonald P.J.P."/>
            <person name="McCowen C."/>
            <person name="Montmayeur A."/>
            <person name="Murphy C."/>
            <person name="Neiman D."/>
            <person name="Pearson M."/>
            <person name="Priest M."/>
            <person name="Roberts A."/>
            <person name="Saif S."/>
            <person name="Shea T."/>
            <person name="Sisk P."/>
            <person name="Stolte C."/>
            <person name="Sykes S."/>
            <person name="Wortman J."/>
            <person name="Nusbaum C."/>
            <person name="Birren B."/>
        </authorList>
    </citation>
    <scope>NUCLEOTIDE SEQUENCE [LARGE SCALE GENOMIC DNA]</scope>
    <source>
        <strain evidence="7 8">LL-WM9</strain>
    </source>
</reference>
<dbReference type="Gene3D" id="2.40.160.20">
    <property type="match status" value="1"/>
</dbReference>
<proteinExistence type="inferred from homology"/>
<dbReference type="EMBL" id="AIMC01000033">
    <property type="protein sequence ID" value="EJF74795.1"/>
    <property type="molecule type" value="Genomic_DNA"/>
</dbReference>
<evidence type="ECO:0000256" key="3">
    <source>
        <dbReference type="ARBA" id="ARBA00023136"/>
    </source>
</evidence>
<sequence>MQRKILSTLFSKCDFLLYLNLAMGYNFMNTKFITASIFTLISVSIAQAADVMIPEKPVHVASPAIVFPPFSWAGFYFGGQIGGFSSKTSAITRDVDIPLFPDEESRLKKWTAVEKYLLPELSGFIGGLYAGFNFDLGRNFILGFDTDILFPGQKKKTKTFFRVDKDEEEGEEKDSITFNHTLKQKWTGATRVRIGFSTNRVMPYLSGGVAYGQLQDIMMTSITGEEPFNATLDETRTIMGYTLGGGFDFAITDHVIMRAEYRYSDFGKKTYQYKGKDEIEIKHKTNDFRIGLAYKF</sequence>
<dbReference type="GO" id="GO:0009279">
    <property type="term" value="C:cell outer membrane"/>
    <property type="evidence" value="ECO:0007669"/>
    <property type="project" value="UniProtKB-SubCell"/>
</dbReference>
<evidence type="ECO:0000256" key="2">
    <source>
        <dbReference type="ARBA" id="ARBA00022729"/>
    </source>
</evidence>